<protein>
    <submittedName>
        <fullName evidence="3">Uncharacterized protein</fullName>
    </submittedName>
</protein>
<keyword evidence="1" id="KW-0732">Signal</keyword>
<name>A0A6P4IAW8_DROKI</name>
<dbReference type="GeneID" id="108073704"/>
<dbReference type="SMART" id="SM00697">
    <property type="entry name" value="DM8"/>
    <property type="match status" value="1"/>
</dbReference>
<organism evidence="2 3">
    <name type="scientific">Drosophila kikkawai</name>
    <name type="common">Fruit fly</name>
    <dbReference type="NCBI Taxonomy" id="30033"/>
    <lineage>
        <taxon>Eukaryota</taxon>
        <taxon>Metazoa</taxon>
        <taxon>Ecdysozoa</taxon>
        <taxon>Arthropoda</taxon>
        <taxon>Hexapoda</taxon>
        <taxon>Insecta</taxon>
        <taxon>Pterygota</taxon>
        <taxon>Neoptera</taxon>
        <taxon>Endopterygota</taxon>
        <taxon>Diptera</taxon>
        <taxon>Brachycera</taxon>
        <taxon>Muscomorpha</taxon>
        <taxon>Ephydroidea</taxon>
        <taxon>Drosophilidae</taxon>
        <taxon>Drosophila</taxon>
        <taxon>Sophophora</taxon>
    </lineage>
</organism>
<gene>
    <name evidence="3" type="primary">LOC108073704</name>
</gene>
<accession>A0A6P4IAW8</accession>
<dbReference type="InterPro" id="IPR010512">
    <property type="entry name" value="DUF1091"/>
</dbReference>
<dbReference type="RefSeq" id="XP_017020929.1">
    <property type="nucleotide sequence ID" value="XM_017165440.1"/>
</dbReference>
<evidence type="ECO:0000313" key="2">
    <source>
        <dbReference type="Proteomes" id="UP001652661"/>
    </source>
</evidence>
<dbReference type="PANTHER" id="PTHR20898">
    <property type="entry name" value="DAEDALUS ON 3-RELATED-RELATED"/>
    <property type="match status" value="1"/>
</dbReference>
<feature type="signal peptide" evidence="1">
    <location>
        <begin position="1"/>
        <end position="23"/>
    </location>
</feature>
<dbReference type="Proteomes" id="UP001652661">
    <property type="component" value="Chromosome 3R"/>
</dbReference>
<dbReference type="Pfam" id="PF06477">
    <property type="entry name" value="DUF1091"/>
    <property type="match status" value="1"/>
</dbReference>
<reference evidence="3" key="1">
    <citation type="submission" date="2025-08" db="UniProtKB">
        <authorList>
            <consortium name="RefSeq"/>
        </authorList>
    </citation>
    <scope>IDENTIFICATION</scope>
    <source>
        <strain evidence="3">14028-0561.14</strain>
        <tissue evidence="3">Whole fly</tissue>
    </source>
</reference>
<keyword evidence="2" id="KW-1185">Reference proteome</keyword>
<sequence>MFTQSSRLVELIVFLYLINQIVSKVEFTNIKCTSLDTDFTDIDYCFLKSVNRSYKYLSLKIKLFKTPITKVKVNVELMKRYSGYKPFLYNVTVDACQFLKNTKSNPIAFYLHGFFREFSNMNHTCPFDHDLIVEKLSVDRINRHVTEVLPFPTGDYLFRSNWIAYDINRAKVDVYFTLS</sequence>
<evidence type="ECO:0000256" key="1">
    <source>
        <dbReference type="SAM" id="SignalP"/>
    </source>
</evidence>
<dbReference type="AlphaFoldDB" id="A0A6P4IAW8"/>
<dbReference type="OrthoDB" id="7834078at2759"/>
<evidence type="ECO:0000313" key="3">
    <source>
        <dbReference type="RefSeq" id="XP_017020929.1"/>
    </source>
</evidence>
<feature type="chain" id="PRO_5027997259" evidence="1">
    <location>
        <begin position="24"/>
        <end position="179"/>
    </location>
</feature>
<dbReference type="PANTHER" id="PTHR20898:SF0">
    <property type="entry name" value="DAEDALUS ON 3-RELATED"/>
    <property type="match status" value="1"/>
</dbReference>
<proteinExistence type="predicted"/>